<proteinExistence type="predicted"/>
<comment type="caution">
    <text evidence="1">The sequence shown here is derived from an EMBL/GenBank/DDBJ whole genome shotgun (WGS) entry which is preliminary data.</text>
</comment>
<sequence length="185" mass="20747">MEEQLSSGLYTITTVEDLTVGRNSREDRSLRPKPIYALPPSETGPNTIWQIEQVNGEEYILKCHGAPTAAHDDHLYAVLTDEPPPTLWKITKQHQGGYTIFQKLISDLILSIIKADQDGFGWVVSFDDGREEKPVGSTIKPYEKVAQLVVAFGNQRATRALDLMNIIFDILECTRYPQAVESFPA</sequence>
<dbReference type="CDD" id="cd23428">
    <property type="entry name" value="beta-trefoil_Ricin_SPI"/>
    <property type="match status" value="1"/>
</dbReference>
<dbReference type="Gene3D" id="2.80.10.50">
    <property type="match status" value="1"/>
</dbReference>
<gene>
    <name evidence="1" type="ORF">TWF679_010350</name>
</gene>
<dbReference type="OrthoDB" id="3439489at2759"/>
<organism evidence="1 2">
    <name type="scientific">Orbilia oligospora</name>
    <name type="common">Nematode-trapping fungus</name>
    <name type="synonym">Arthrobotrys oligospora</name>
    <dbReference type="NCBI Taxonomy" id="2813651"/>
    <lineage>
        <taxon>Eukaryota</taxon>
        <taxon>Fungi</taxon>
        <taxon>Dikarya</taxon>
        <taxon>Ascomycota</taxon>
        <taxon>Pezizomycotina</taxon>
        <taxon>Orbiliomycetes</taxon>
        <taxon>Orbiliales</taxon>
        <taxon>Orbiliaceae</taxon>
        <taxon>Orbilia</taxon>
    </lineage>
</organism>
<evidence type="ECO:0000313" key="2">
    <source>
        <dbReference type="Proteomes" id="UP000614610"/>
    </source>
</evidence>
<dbReference type="AlphaFoldDB" id="A0A8H8VIZ3"/>
<dbReference type="InterPro" id="IPR031755">
    <property type="entry name" value="Inhibitor_I66"/>
</dbReference>
<dbReference type="Pfam" id="PF16850">
    <property type="entry name" value="Inhibitor_I66"/>
    <property type="match status" value="1"/>
</dbReference>
<evidence type="ECO:0000313" key="1">
    <source>
        <dbReference type="EMBL" id="KAF3219894.1"/>
    </source>
</evidence>
<dbReference type="GO" id="GO:0004867">
    <property type="term" value="F:serine-type endopeptidase inhibitor activity"/>
    <property type="evidence" value="ECO:0007669"/>
    <property type="project" value="InterPro"/>
</dbReference>
<dbReference type="EMBL" id="WIWT01000008">
    <property type="protein sequence ID" value="KAF3219894.1"/>
    <property type="molecule type" value="Genomic_DNA"/>
</dbReference>
<accession>A0A8H8VIZ3</accession>
<reference evidence="1" key="1">
    <citation type="submission" date="2019-06" db="EMBL/GenBank/DDBJ databases">
        <authorList>
            <person name="Palmer J.M."/>
        </authorList>
    </citation>
    <scope>NUCLEOTIDE SEQUENCE</scope>
    <source>
        <strain evidence="1">TWF679</strain>
    </source>
</reference>
<name>A0A8H8VIZ3_ORBOL</name>
<protein>
    <submittedName>
        <fullName evidence="1">Uncharacterized protein</fullName>
    </submittedName>
</protein>
<dbReference type="Proteomes" id="UP000614610">
    <property type="component" value="Unassembled WGS sequence"/>
</dbReference>